<dbReference type="Pfam" id="PF01270">
    <property type="entry name" value="Glyco_hydro_8"/>
    <property type="match status" value="1"/>
</dbReference>
<sequence length="445" mass="49515">MTFVLRKPANDCCGARHRADVAGVGDPGPGSASPATNVSPPRFVAWAAAFAALLVSSLAAAPAPRNLFAELLGRSDAEITAKIDAGWQQLFYGSDTEERLYYPVDPDLAYLADINNGDVRSEGMSYGMMLAVQIDRRAEFDRLYRWARKYMLHTDSPRRGYFAWQVSFDGRQIDPGSASDGEEWIATALLLAAERWGSSDAGSFNYLADAQALLHEMLHKPTEGNITAIFSREEKQVVFAPTLAGSQFTDPSYHLPAFYEVWARHADSPEDRAFWRDATQTSRAFFHRAAHPQTGLMPEYAHFDGRPYTGFGAERGDFRYDAWRILANVAFDHAHFAADPWQVEQSNRILRFLSSHQPAIPNQFTLDGRPLSTDVNSTGLMAMAAVAGLAAEPELARPFVQFLWDAPIPRGQYRYYDGVLYQLALLQVSGRFQLSFHLTAPTTSK</sequence>
<keyword evidence="9" id="KW-1185">Reference proteome</keyword>
<dbReference type="EC" id="3.2.1.4" evidence="3"/>
<evidence type="ECO:0000313" key="8">
    <source>
        <dbReference type="EMBL" id="ACB77587.1"/>
    </source>
</evidence>
<evidence type="ECO:0000256" key="6">
    <source>
        <dbReference type="ARBA" id="ARBA00023295"/>
    </source>
</evidence>
<dbReference type="eggNOG" id="COG3405">
    <property type="taxonomic scope" value="Bacteria"/>
</dbReference>
<dbReference type="CAZy" id="GH8">
    <property type="family name" value="Glycoside Hydrolase Family 8"/>
</dbReference>
<comment type="similarity">
    <text evidence="2">Belongs to the glycosyl hydrolase 8 (cellulase D) family.</text>
</comment>
<dbReference type="EMBL" id="CP001032">
    <property type="protein sequence ID" value="ACB77587.1"/>
    <property type="molecule type" value="Genomic_DNA"/>
</dbReference>
<gene>
    <name evidence="8" type="ordered locus">Oter_4315</name>
</gene>
<evidence type="ECO:0000256" key="2">
    <source>
        <dbReference type="ARBA" id="ARBA00009209"/>
    </source>
</evidence>
<dbReference type="STRING" id="452637.Oter_4315"/>
<dbReference type="OrthoDB" id="9803461at2"/>
<dbReference type="SUPFAM" id="SSF48208">
    <property type="entry name" value="Six-hairpin glycosidases"/>
    <property type="match status" value="1"/>
</dbReference>
<evidence type="ECO:0000256" key="3">
    <source>
        <dbReference type="ARBA" id="ARBA00012601"/>
    </source>
</evidence>
<protein>
    <recommendedName>
        <fullName evidence="3">cellulase</fullName>
        <ecNumber evidence="3">3.2.1.4</ecNumber>
    </recommendedName>
</protein>
<organism evidence="8 9">
    <name type="scientific">Opitutus terrae (strain DSM 11246 / JCM 15787 / PB90-1)</name>
    <dbReference type="NCBI Taxonomy" id="452637"/>
    <lineage>
        <taxon>Bacteria</taxon>
        <taxon>Pseudomonadati</taxon>
        <taxon>Verrucomicrobiota</taxon>
        <taxon>Opitutia</taxon>
        <taxon>Opitutales</taxon>
        <taxon>Opitutaceae</taxon>
        <taxon>Opitutus</taxon>
    </lineage>
</organism>
<dbReference type="PRINTS" id="PR00735">
    <property type="entry name" value="GLHYDRLASE8"/>
</dbReference>
<proteinExistence type="inferred from homology"/>
<dbReference type="InterPro" id="IPR012341">
    <property type="entry name" value="6hp_glycosidase-like_sf"/>
</dbReference>
<dbReference type="GO" id="GO:0030245">
    <property type="term" value="P:cellulose catabolic process"/>
    <property type="evidence" value="ECO:0007669"/>
    <property type="project" value="UniProtKB-KW"/>
</dbReference>
<dbReference type="HOGENOM" id="CLU_037722_0_0_0"/>
<name>B1ZP98_OPITP</name>
<comment type="catalytic activity">
    <reaction evidence="1">
        <text>Endohydrolysis of (1-&gt;4)-beta-D-glucosidic linkages in cellulose, lichenin and cereal beta-D-glucans.</text>
        <dbReference type="EC" id="3.2.1.4"/>
    </reaction>
</comment>
<evidence type="ECO:0000256" key="4">
    <source>
        <dbReference type="ARBA" id="ARBA00022801"/>
    </source>
</evidence>
<evidence type="ECO:0000256" key="5">
    <source>
        <dbReference type="ARBA" id="ARBA00023001"/>
    </source>
</evidence>
<evidence type="ECO:0000313" key="9">
    <source>
        <dbReference type="Proteomes" id="UP000007013"/>
    </source>
</evidence>
<dbReference type="InterPro" id="IPR008928">
    <property type="entry name" value="6-hairpin_glycosidase_sf"/>
</dbReference>
<dbReference type="GO" id="GO:0008810">
    <property type="term" value="F:cellulase activity"/>
    <property type="evidence" value="ECO:0007669"/>
    <property type="project" value="UniProtKB-EC"/>
</dbReference>
<accession>B1ZP98</accession>
<evidence type="ECO:0000256" key="1">
    <source>
        <dbReference type="ARBA" id="ARBA00000966"/>
    </source>
</evidence>
<keyword evidence="6" id="KW-0326">Glycosidase</keyword>
<dbReference type="KEGG" id="ote:Oter_4315"/>
<dbReference type="AlphaFoldDB" id="B1ZP98"/>
<keyword evidence="7" id="KW-0624">Polysaccharide degradation</keyword>
<keyword evidence="4 8" id="KW-0378">Hydrolase</keyword>
<evidence type="ECO:0000256" key="7">
    <source>
        <dbReference type="ARBA" id="ARBA00023326"/>
    </source>
</evidence>
<dbReference type="Gene3D" id="1.50.10.10">
    <property type="match status" value="1"/>
</dbReference>
<keyword evidence="5" id="KW-0136">Cellulose degradation</keyword>
<keyword evidence="7" id="KW-0119">Carbohydrate metabolism</keyword>
<dbReference type="InterPro" id="IPR002037">
    <property type="entry name" value="Glyco_hydro_8"/>
</dbReference>
<dbReference type="Proteomes" id="UP000007013">
    <property type="component" value="Chromosome"/>
</dbReference>
<reference evidence="8 9" key="1">
    <citation type="journal article" date="2011" name="J. Bacteriol.">
        <title>Genome sequence of the verrucomicrobium Opitutus terrae PB90-1, an abundant inhabitant of rice paddy soil ecosystems.</title>
        <authorList>
            <person name="van Passel M.W."/>
            <person name="Kant R."/>
            <person name="Palva A."/>
            <person name="Copeland A."/>
            <person name="Lucas S."/>
            <person name="Lapidus A."/>
            <person name="Glavina del Rio T."/>
            <person name="Pitluck S."/>
            <person name="Goltsman E."/>
            <person name="Clum A."/>
            <person name="Sun H."/>
            <person name="Schmutz J."/>
            <person name="Larimer F.W."/>
            <person name="Land M.L."/>
            <person name="Hauser L."/>
            <person name="Kyrpides N."/>
            <person name="Mikhailova N."/>
            <person name="Richardson P.P."/>
            <person name="Janssen P.H."/>
            <person name="de Vos W.M."/>
            <person name="Smidt H."/>
        </authorList>
    </citation>
    <scope>NUCLEOTIDE SEQUENCE [LARGE SCALE GENOMIC DNA]</scope>
    <source>
        <strain evidence="9">DSM 11246 / JCM 15787 / PB90-1</strain>
    </source>
</reference>